<dbReference type="Gene3D" id="3.30.160.60">
    <property type="entry name" value="Classic Zinc Finger"/>
    <property type="match status" value="2"/>
</dbReference>
<dbReference type="InterPro" id="IPR036236">
    <property type="entry name" value="Znf_C2H2_sf"/>
</dbReference>
<dbReference type="InterPro" id="IPR036864">
    <property type="entry name" value="Zn2-C6_fun-type_DNA-bd_sf"/>
</dbReference>
<keyword evidence="7" id="KW-0175">Coiled coil</keyword>
<feature type="domain" description="C2H2-type" evidence="10">
    <location>
        <begin position="33"/>
        <end position="61"/>
    </location>
</feature>
<dbReference type="PROSITE" id="PS50157">
    <property type="entry name" value="ZINC_FINGER_C2H2_2"/>
    <property type="match status" value="2"/>
</dbReference>
<dbReference type="Pfam" id="PF00172">
    <property type="entry name" value="Zn_clus"/>
    <property type="match status" value="1"/>
</dbReference>
<feature type="coiled-coil region" evidence="7">
    <location>
        <begin position="85"/>
        <end position="131"/>
    </location>
</feature>
<evidence type="ECO:0000259" key="10">
    <source>
        <dbReference type="PROSITE" id="PS50157"/>
    </source>
</evidence>
<evidence type="ECO:0000256" key="5">
    <source>
        <dbReference type="ARBA" id="ARBA00023242"/>
    </source>
</evidence>
<feature type="compositionally biased region" description="Low complexity" evidence="8">
    <location>
        <begin position="319"/>
        <end position="332"/>
    </location>
</feature>
<evidence type="ECO:0008006" key="13">
    <source>
        <dbReference type="Google" id="ProtNLM"/>
    </source>
</evidence>
<dbReference type="PANTHER" id="PTHR47660">
    <property type="entry name" value="TRANSCRIPTION FACTOR WITH C2H2 AND ZN(2)-CYS(6) DNA BINDING DOMAIN (EUROFUNG)-RELATED-RELATED"/>
    <property type="match status" value="1"/>
</dbReference>
<organism evidence="11 12">
    <name type="scientific">Cryptococcus neoformans Tu259-1</name>
    <dbReference type="NCBI Taxonomy" id="1230072"/>
    <lineage>
        <taxon>Eukaryota</taxon>
        <taxon>Fungi</taxon>
        <taxon>Dikarya</taxon>
        <taxon>Basidiomycota</taxon>
        <taxon>Agaricomycotina</taxon>
        <taxon>Tremellomycetes</taxon>
        <taxon>Tremellales</taxon>
        <taxon>Cryptococcaceae</taxon>
        <taxon>Cryptococcus</taxon>
        <taxon>Cryptococcus neoformans species complex</taxon>
    </lineage>
</organism>
<feature type="region of interest" description="Disordered" evidence="8">
    <location>
        <begin position="874"/>
        <end position="931"/>
    </location>
</feature>
<keyword evidence="3" id="KW-0805">Transcription regulation</keyword>
<dbReference type="InterPro" id="IPR001138">
    <property type="entry name" value="Zn2Cys6_DnaBD"/>
</dbReference>
<protein>
    <recommendedName>
        <fullName evidence="13">Zn(2)-C6 fungal-type domain-containing protein</fullName>
    </recommendedName>
</protein>
<accession>A0A854QJH3</accession>
<evidence type="ECO:0000256" key="2">
    <source>
        <dbReference type="ARBA" id="ARBA00022833"/>
    </source>
</evidence>
<dbReference type="SUPFAM" id="SSF57701">
    <property type="entry name" value="Zn2/Cys6 DNA-binding domain"/>
    <property type="match status" value="1"/>
</dbReference>
<dbReference type="Gene3D" id="4.10.240.10">
    <property type="entry name" value="Zn(2)-C6 fungal-type DNA-binding domain"/>
    <property type="match status" value="1"/>
</dbReference>
<evidence type="ECO:0000259" key="9">
    <source>
        <dbReference type="PROSITE" id="PS50048"/>
    </source>
</evidence>
<dbReference type="CDD" id="cd00067">
    <property type="entry name" value="GAL4"/>
    <property type="match status" value="1"/>
</dbReference>
<keyword evidence="2" id="KW-0862">Zinc</keyword>
<evidence type="ECO:0000256" key="7">
    <source>
        <dbReference type="SAM" id="Coils"/>
    </source>
</evidence>
<dbReference type="SMART" id="SM00355">
    <property type="entry name" value="ZnF_C2H2"/>
    <property type="match status" value="2"/>
</dbReference>
<dbReference type="GO" id="GO:0000981">
    <property type="term" value="F:DNA-binding transcription factor activity, RNA polymerase II-specific"/>
    <property type="evidence" value="ECO:0007669"/>
    <property type="project" value="InterPro"/>
</dbReference>
<feature type="compositionally biased region" description="Low complexity" evidence="8">
    <location>
        <begin position="551"/>
        <end position="560"/>
    </location>
</feature>
<evidence type="ECO:0000313" key="11">
    <source>
        <dbReference type="EMBL" id="OXG25742.1"/>
    </source>
</evidence>
<keyword evidence="5" id="KW-0539">Nucleus</keyword>
<feature type="domain" description="Zn(2)-C6 fungal-type" evidence="9">
    <location>
        <begin position="261"/>
        <end position="290"/>
    </location>
</feature>
<feature type="compositionally biased region" description="Basic and acidic residues" evidence="8">
    <location>
        <begin position="574"/>
        <end position="587"/>
    </location>
</feature>
<dbReference type="InterPro" id="IPR013087">
    <property type="entry name" value="Znf_C2H2_type"/>
</dbReference>
<evidence type="ECO:0000256" key="4">
    <source>
        <dbReference type="ARBA" id="ARBA00023163"/>
    </source>
</evidence>
<evidence type="ECO:0000256" key="6">
    <source>
        <dbReference type="PROSITE-ProRule" id="PRU00042"/>
    </source>
</evidence>
<keyword evidence="1" id="KW-0479">Metal-binding</keyword>
<feature type="region of interest" description="Disordered" evidence="8">
    <location>
        <begin position="289"/>
        <end position="361"/>
    </location>
</feature>
<feature type="region of interest" description="Disordered" evidence="8">
    <location>
        <begin position="679"/>
        <end position="702"/>
    </location>
</feature>
<dbReference type="SUPFAM" id="SSF57667">
    <property type="entry name" value="beta-beta-alpha zinc fingers"/>
    <property type="match status" value="1"/>
</dbReference>
<evidence type="ECO:0000256" key="1">
    <source>
        <dbReference type="ARBA" id="ARBA00022723"/>
    </source>
</evidence>
<comment type="caution">
    <text evidence="11">The sequence shown here is derived from an EMBL/GenBank/DDBJ whole genome shotgun (WGS) entry which is preliminary data.</text>
</comment>
<dbReference type="GO" id="GO:0008270">
    <property type="term" value="F:zinc ion binding"/>
    <property type="evidence" value="ECO:0007669"/>
    <property type="project" value="UniProtKB-KW"/>
</dbReference>
<feature type="compositionally biased region" description="Polar residues" evidence="8">
    <location>
        <begin position="496"/>
        <end position="510"/>
    </location>
</feature>
<keyword evidence="6" id="KW-0863">Zinc-finger</keyword>
<dbReference type="PANTHER" id="PTHR47660:SF2">
    <property type="entry name" value="TRANSCRIPTION FACTOR WITH C2H2 AND ZN(2)-CYS(6) DNA BINDING DOMAIN (EUROFUNG)"/>
    <property type="match status" value="1"/>
</dbReference>
<sequence length="931" mass="101110">MGGDHKCPLCSATFTRPQHVGRHLRSHTGDRPYECKECPLRFARSDLLSRHVNKAHRAPEEGPSDKKPIKKGRRKSVPASSHSALAKIRIEQQEEEQRRQLLQQQQFQHQQQQQQQQQEQQQQLLQQQMQQEAAAVRERSKSESVNQQPHFQALRMYPHHPLLASRPVQPSIASNSWNSNPGGSFAAAGMMAMSPPFDPTIQRLGGNIQPYQVQPFLVGQLPNDLPFTGQPMRLSGSDQGMKATDVHSASVFYDCGMKKRACDQCNHSKVRCDFANPCLRCRQRNLSCSYRKPPKPSTTMGPPPAPYNLPLNTSSTTMSPKSPYSSPNSSNNALAPTEPVSYRKPSVASLPNPGNVPNPTNAQSMPWVSYQNSMGTTWPSPQTQTAYSIPDGTAPGSITGQFVESPGVVNSALPSYTSQSQVQAEHSLSPHRLSMTQTPSLVDSIDTSSEMEMDDPAERRGSHNSFTSSVPKAQWGSKGKEVEEVLSLLPNIGAFEQNTSPTQTASNQVSPVPGRADQPPDVVSNPHWQSQGTINPKWQIRGNFSSDDESSSVLSSSANSTFLEQSVKSSANQDIHHERRRSSESAWDKAMEQMSIQDSQKNMAIVGEIADGSAPTVPEISETVSEGTQELHGLAGPSAGESPMVPTLSDVKDLWRFFMTEPTTGLTPAGEKLNEIDNLPIVTPRPGMGKRTFSKSSSMPDLQSPLVTGPAFFSTFLSGMTPKPTEAQHTYMPSYWAERDHSSVTDDLDEPDMGKWSKEIEQRQSSFSLGKPNAKLGKGKSETLSGINDAPIQPPAAQPIRPLPSVVQRSSALDQTLAPERLPSFGLTPGFEIQQNPLLSKLGLASADARTGSKRTASSTLVNDHKKTTFTVWDEDGPATQGQGNGAGHGAESKALAGGGALGVTTAQGKGFNNHHSRAGLSILVPEQVNE</sequence>
<gene>
    <name evidence="11" type="ORF">C361_01702</name>
</gene>
<feature type="region of interest" description="Disordered" evidence="8">
    <location>
        <begin position="448"/>
        <end position="477"/>
    </location>
</feature>
<feature type="compositionally biased region" description="Basic and acidic residues" evidence="8">
    <location>
        <begin position="57"/>
        <end position="67"/>
    </location>
</feature>
<dbReference type="AlphaFoldDB" id="A0A854QJH3"/>
<dbReference type="OrthoDB" id="6365676at2759"/>
<feature type="region of interest" description="Disordered" evidence="8">
    <location>
        <begin position="53"/>
        <end position="84"/>
    </location>
</feature>
<reference evidence="11 12" key="1">
    <citation type="submission" date="2017-06" db="EMBL/GenBank/DDBJ databases">
        <title>Global population genomics of the pathogenic fungus Cryptococcus neoformans var. grubii.</title>
        <authorList>
            <person name="Cuomo C."/>
            <person name="Litvintseva A."/>
            <person name="Chen Y."/>
            <person name="Young S."/>
            <person name="Zeng Q."/>
            <person name="Chapman S."/>
            <person name="Gujja S."/>
            <person name="Saif S."/>
            <person name="Birren B."/>
        </authorList>
    </citation>
    <scope>NUCLEOTIDE SEQUENCE [LARGE SCALE GENOMIC DNA]</scope>
    <source>
        <strain evidence="11 12">Tu259-1</strain>
    </source>
</reference>
<feature type="region of interest" description="Disordered" evidence="8">
    <location>
        <begin position="496"/>
        <end position="587"/>
    </location>
</feature>
<feature type="compositionally biased region" description="Polar residues" evidence="8">
    <location>
        <begin position="526"/>
        <end position="536"/>
    </location>
</feature>
<feature type="domain" description="C2H2-type" evidence="10">
    <location>
        <begin position="5"/>
        <end position="32"/>
    </location>
</feature>
<dbReference type="EMBL" id="AMKT01000027">
    <property type="protein sequence ID" value="OXG25742.1"/>
    <property type="molecule type" value="Genomic_DNA"/>
</dbReference>
<feature type="compositionally biased region" description="Polar residues" evidence="8">
    <location>
        <begin position="561"/>
        <end position="573"/>
    </location>
</feature>
<dbReference type="PROSITE" id="PS50048">
    <property type="entry name" value="ZN2_CY6_FUNGAL_2"/>
    <property type="match status" value="1"/>
</dbReference>
<dbReference type="PROSITE" id="PS00028">
    <property type="entry name" value="ZINC_FINGER_C2H2_1"/>
    <property type="match status" value="2"/>
</dbReference>
<proteinExistence type="predicted"/>
<keyword evidence="4" id="KW-0804">Transcription</keyword>
<dbReference type="Proteomes" id="UP000199727">
    <property type="component" value="Unassembled WGS sequence"/>
</dbReference>
<name>A0A854QJH3_CRYNE</name>
<dbReference type="SMART" id="SM00066">
    <property type="entry name" value="GAL4"/>
    <property type="match status" value="1"/>
</dbReference>
<evidence type="ECO:0000256" key="8">
    <source>
        <dbReference type="SAM" id="MobiDB-lite"/>
    </source>
</evidence>
<evidence type="ECO:0000313" key="12">
    <source>
        <dbReference type="Proteomes" id="UP000199727"/>
    </source>
</evidence>
<dbReference type="Pfam" id="PF00096">
    <property type="entry name" value="zf-C2H2"/>
    <property type="match status" value="1"/>
</dbReference>
<feature type="region of interest" description="Disordered" evidence="8">
    <location>
        <begin position="420"/>
        <end position="439"/>
    </location>
</feature>
<evidence type="ECO:0000256" key="3">
    <source>
        <dbReference type="ARBA" id="ARBA00023015"/>
    </source>
</evidence>